<evidence type="ECO:0000313" key="1">
    <source>
        <dbReference type="EMBL" id="GAB69494.1"/>
    </source>
</evidence>
<gene>
    <name evidence="1" type="ORF">PCYB_002430</name>
</gene>
<proteinExistence type="predicted"/>
<dbReference type="Pfam" id="PF05795">
    <property type="entry name" value="Plasmodium_Vir"/>
    <property type="match status" value="1"/>
</dbReference>
<dbReference type="InterPro" id="IPR008780">
    <property type="entry name" value="Plasmodium_Vir"/>
</dbReference>
<dbReference type="EMBL" id="DF157225">
    <property type="protein sequence ID" value="GAB69494.1"/>
    <property type="molecule type" value="Genomic_DNA"/>
</dbReference>
<protein>
    <recommendedName>
        <fullName evidence="3">CYIR protein</fullName>
    </recommendedName>
</protein>
<reference evidence="1 2" key="1">
    <citation type="journal article" date="2012" name="Nat. Genet.">
        <title>Plasmodium cynomolgi genome sequences provide insight into Plasmodium vivax and the monkey malaria clade.</title>
        <authorList>
            <person name="Tachibana S."/>
            <person name="Sullivan S.A."/>
            <person name="Kawai S."/>
            <person name="Nakamura S."/>
            <person name="Kim H.R."/>
            <person name="Goto N."/>
            <person name="Arisue N."/>
            <person name="Palacpac N.M.Q."/>
            <person name="Honma H."/>
            <person name="Yagi M."/>
            <person name="Tougan T."/>
            <person name="Katakai Y."/>
            <person name="Kaneko O."/>
            <person name="Mita T."/>
            <person name="Kita K."/>
            <person name="Yasutomi Y."/>
            <person name="Sutton P.L."/>
            <person name="Shakhbatyan R."/>
            <person name="Horii T."/>
            <person name="Yasunaga T."/>
            <person name="Barnwell J.W."/>
            <person name="Escalante A.A."/>
            <person name="Carlton J.M."/>
            <person name="Tanabe K."/>
        </authorList>
    </citation>
    <scope>NUCLEOTIDE SEQUENCE [LARGE SCALE GENOMIC DNA]</scope>
    <source>
        <strain evidence="1 2">B</strain>
    </source>
</reference>
<accession>K6UZT6</accession>
<dbReference type="Proteomes" id="UP000006319">
    <property type="component" value="Unassembled WGS sequence"/>
</dbReference>
<dbReference type="RefSeq" id="XP_004227712.1">
    <property type="nucleotide sequence ID" value="XM_004227664.1"/>
</dbReference>
<name>K6UZT6_PLACD</name>
<dbReference type="GeneID" id="14696037"/>
<dbReference type="OrthoDB" id="10395642at2759"/>
<evidence type="ECO:0008006" key="3">
    <source>
        <dbReference type="Google" id="ProtNLM"/>
    </source>
</evidence>
<sequence>MNRNVVDSAISLLRDDVIYYCFTKEHFVENHLNLFLDVKNNNNGKFEKESKLYIFYTLFDMDMKLLNTDDKAMCNSKSDKLDKMICKVEHLLKNIREYLTDFDLDIKNALDYLIYWLYGQLNEIGHNVNDINSFHTKVINYFNTKFPELKDELNKKYIKSYNIKVLKNKKELYDFLNYYIYIKDRVNKNRNNEEYCNYIVYIFKLYKEIHDDYNSMNSGWYDDEIKLFKDKISGVDNEINLLIKKCPLINSNLIFEEYNKSTRLIELEKSKEEGEKNFKSIKTILQV</sequence>
<dbReference type="AlphaFoldDB" id="K6UZT6"/>
<organism evidence="1 2">
    <name type="scientific">Plasmodium cynomolgi (strain B)</name>
    <dbReference type="NCBI Taxonomy" id="1120755"/>
    <lineage>
        <taxon>Eukaryota</taxon>
        <taxon>Sar</taxon>
        <taxon>Alveolata</taxon>
        <taxon>Apicomplexa</taxon>
        <taxon>Aconoidasida</taxon>
        <taxon>Haemosporida</taxon>
        <taxon>Plasmodiidae</taxon>
        <taxon>Plasmodium</taxon>
        <taxon>Plasmodium (Plasmodium)</taxon>
    </lineage>
</organism>
<keyword evidence="2" id="KW-1185">Reference proteome</keyword>
<dbReference type="VEuPathDB" id="PlasmoDB:PCYB_002430"/>
<evidence type="ECO:0000313" key="2">
    <source>
        <dbReference type="Proteomes" id="UP000006319"/>
    </source>
</evidence>
<dbReference type="KEGG" id="pcy:PCYB_002430"/>
<dbReference type="PhylomeDB" id="K6UZT6"/>